<reference evidence="2" key="1">
    <citation type="submission" date="2022-10" db="EMBL/GenBank/DDBJ databases">
        <title>Culturing micro-colonial fungi from biological soil crusts in the Mojave desert and describing Neophaeococcomyces mojavensis, and introducing the new genera and species Taxawa tesnikishii.</title>
        <authorList>
            <person name="Kurbessoian T."/>
            <person name="Stajich J.E."/>
        </authorList>
    </citation>
    <scope>NUCLEOTIDE SEQUENCE</scope>
    <source>
        <strain evidence="2">TK_41</strain>
    </source>
</reference>
<gene>
    <name evidence="2" type="ORF">H2200_009539</name>
</gene>
<organism evidence="2 3">
    <name type="scientific">Cladophialophora chaetospira</name>
    <dbReference type="NCBI Taxonomy" id="386627"/>
    <lineage>
        <taxon>Eukaryota</taxon>
        <taxon>Fungi</taxon>
        <taxon>Dikarya</taxon>
        <taxon>Ascomycota</taxon>
        <taxon>Pezizomycotina</taxon>
        <taxon>Eurotiomycetes</taxon>
        <taxon>Chaetothyriomycetidae</taxon>
        <taxon>Chaetothyriales</taxon>
        <taxon>Herpotrichiellaceae</taxon>
        <taxon>Cladophialophora</taxon>
    </lineage>
</organism>
<feature type="compositionally biased region" description="Basic and acidic residues" evidence="1">
    <location>
        <begin position="114"/>
        <end position="126"/>
    </location>
</feature>
<feature type="region of interest" description="Disordered" evidence="1">
    <location>
        <begin position="81"/>
        <end position="173"/>
    </location>
</feature>
<comment type="caution">
    <text evidence="2">The sequence shown here is derived from an EMBL/GenBank/DDBJ whole genome shotgun (WGS) entry which is preliminary data.</text>
</comment>
<dbReference type="Proteomes" id="UP001172673">
    <property type="component" value="Unassembled WGS sequence"/>
</dbReference>
<feature type="compositionally biased region" description="Polar residues" evidence="1">
    <location>
        <begin position="152"/>
        <end position="163"/>
    </location>
</feature>
<sequence length="225" mass="24343">MGLRGKLRKTFSSSAIKKNSTSSPQTGPNGETLYMTRTDIEYYKPNEIPKSKYRGKVDPEHHASLQAFSLADAFSSARRRSSLALSGTFSPGGTKSHSRAASRAQSRAPSRRPSVHEHSGLRMHSELDDESSESSTSREKSLAASTILDAGTASTSLSDQPTAVPSAPTEHDKLAQHDSDISMAGLSKQVTAHDIPFTPEELERAMTRATLKSRFSGERRIGLAL</sequence>
<dbReference type="AlphaFoldDB" id="A0AA39CEN4"/>
<dbReference type="EMBL" id="JAPDRK010000015">
    <property type="protein sequence ID" value="KAJ9605690.1"/>
    <property type="molecule type" value="Genomic_DNA"/>
</dbReference>
<feature type="compositionally biased region" description="Low complexity" evidence="1">
    <location>
        <begin position="12"/>
        <end position="23"/>
    </location>
</feature>
<proteinExistence type="predicted"/>
<name>A0AA39CEN4_9EURO</name>
<feature type="compositionally biased region" description="Low complexity" evidence="1">
    <location>
        <begin position="99"/>
        <end position="112"/>
    </location>
</feature>
<evidence type="ECO:0000313" key="3">
    <source>
        <dbReference type="Proteomes" id="UP001172673"/>
    </source>
</evidence>
<protein>
    <submittedName>
        <fullName evidence="2">Uncharacterized protein</fullName>
    </submittedName>
</protein>
<evidence type="ECO:0000313" key="2">
    <source>
        <dbReference type="EMBL" id="KAJ9605690.1"/>
    </source>
</evidence>
<keyword evidence="3" id="KW-1185">Reference proteome</keyword>
<evidence type="ECO:0000256" key="1">
    <source>
        <dbReference type="SAM" id="MobiDB-lite"/>
    </source>
</evidence>
<accession>A0AA39CEN4</accession>
<feature type="region of interest" description="Disordered" evidence="1">
    <location>
        <begin position="1"/>
        <end position="38"/>
    </location>
</feature>